<dbReference type="GO" id="GO:0006313">
    <property type="term" value="P:DNA transposition"/>
    <property type="evidence" value="ECO:0007669"/>
    <property type="project" value="InterPro"/>
</dbReference>
<evidence type="ECO:0000259" key="1">
    <source>
        <dbReference type="SMART" id="SM01321"/>
    </source>
</evidence>
<dbReference type="InterPro" id="IPR036515">
    <property type="entry name" value="Transposase_17_sf"/>
</dbReference>
<sequence>MVNYRRDYTPGATYFFTLTLKDRKATYLTTYIDNLGEAFRHAKTKSNFTTKAIVVLPDHIHFLWKMLVNDSNYSTSIRLIKSHFTRALVHLNIPLIKNSRGNYNLWQNRFWEHRIRDEYDLQNHVDYIHYNPVKLGYVLKPADWCHSSIHRFIKQGIINNGWGSENPVLAQA</sequence>
<dbReference type="KEGG" id="lsh:CAB17_12660"/>
<feature type="domain" description="Transposase IS200-like" evidence="1">
    <location>
        <begin position="9"/>
        <end position="131"/>
    </location>
</feature>
<name>A0A2H5FMK7_9GAMM</name>
<gene>
    <name evidence="2" type="ORF">CAB17_12660</name>
</gene>
<dbReference type="PANTHER" id="PTHR36966:SF1">
    <property type="entry name" value="REP-ASSOCIATED TYROSINE TRANSPOSASE"/>
    <property type="match status" value="1"/>
</dbReference>
<accession>A0A2H5FMK7</accession>
<dbReference type="InterPro" id="IPR052715">
    <property type="entry name" value="RAYT_transposase"/>
</dbReference>
<organism evidence="2 3">
    <name type="scientific">Legionella sainthelensi</name>
    <dbReference type="NCBI Taxonomy" id="28087"/>
    <lineage>
        <taxon>Bacteria</taxon>
        <taxon>Pseudomonadati</taxon>
        <taxon>Pseudomonadota</taxon>
        <taxon>Gammaproteobacteria</taxon>
        <taxon>Legionellales</taxon>
        <taxon>Legionellaceae</taxon>
        <taxon>Legionella</taxon>
    </lineage>
</organism>
<dbReference type="Pfam" id="PF01797">
    <property type="entry name" value="Y1_Tnp"/>
    <property type="match status" value="1"/>
</dbReference>
<dbReference type="Gene3D" id="3.30.70.1290">
    <property type="entry name" value="Transposase IS200-like"/>
    <property type="match status" value="1"/>
</dbReference>
<dbReference type="RefSeq" id="WP_101900402.1">
    <property type="nucleotide sequence ID" value="NZ_CP025491.2"/>
</dbReference>
<dbReference type="SUPFAM" id="SSF143422">
    <property type="entry name" value="Transposase IS200-like"/>
    <property type="match status" value="1"/>
</dbReference>
<dbReference type="PANTHER" id="PTHR36966">
    <property type="entry name" value="REP-ASSOCIATED TYROSINE TRANSPOSASE"/>
    <property type="match status" value="1"/>
</dbReference>
<dbReference type="NCBIfam" id="NF047646">
    <property type="entry name" value="REP_Tyr_transpos"/>
    <property type="match status" value="1"/>
</dbReference>
<dbReference type="Proteomes" id="UP000234343">
    <property type="component" value="Chromosome"/>
</dbReference>
<dbReference type="GO" id="GO:0004803">
    <property type="term" value="F:transposase activity"/>
    <property type="evidence" value="ECO:0007669"/>
    <property type="project" value="InterPro"/>
</dbReference>
<evidence type="ECO:0000313" key="2">
    <source>
        <dbReference type="EMBL" id="AUH72798.1"/>
    </source>
</evidence>
<keyword evidence="3" id="KW-1185">Reference proteome</keyword>
<dbReference type="EMBL" id="CP025491">
    <property type="protein sequence ID" value="AUH72798.1"/>
    <property type="molecule type" value="Genomic_DNA"/>
</dbReference>
<dbReference type="GO" id="GO:0043565">
    <property type="term" value="F:sequence-specific DNA binding"/>
    <property type="evidence" value="ECO:0007669"/>
    <property type="project" value="TreeGrafter"/>
</dbReference>
<evidence type="ECO:0000313" key="3">
    <source>
        <dbReference type="Proteomes" id="UP000234343"/>
    </source>
</evidence>
<dbReference type="AlphaFoldDB" id="A0A2H5FMK7"/>
<reference evidence="2 3" key="1">
    <citation type="submission" date="2017-12" db="EMBL/GenBank/DDBJ databases">
        <title>Legionella sainthelensi LA01-117, whole genome sequence of a clinical isolate from New Zealand.</title>
        <authorList>
            <person name="Cree S.L."/>
            <person name="Slow S."/>
            <person name="Kennedy M.A."/>
            <person name="Murdoch D.R."/>
            <person name="Biggs P.J."/>
            <person name="Anderson T."/>
        </authorList>
    </citation>
    <scope>NUCLEOTIDE SEQUENCE [LARGE SCALE GENOMIC DNA]</scope>
    <source>
        <strain evidence="2 3">LA01-117</strain>
    </source>
</reference>
<dbReference type="InterPro" id="IPR002686">
    <property type="entry name" value="Transposase_17"/>
</dbReference>
<proteinExistence type="predicted"/>
<protein>
    <submittedName>
        <fullName evidence="2">Transposase</fullName>
    </submittedName>
</protein>
<dbReference type="SMART" id="SM01321">
    <property type="entry name" value="Y1_Tnp"/>
    <property type="match status" value="1"/>
</dbReference>